<organism evidence="3">
    <name type="scientific">Hellea balneolensis</name>
    <dbReference type="NCBI Taxonomy" id="287478"/>
    <lineage>
        <taxon>Bacteria</taxon>
        <taxon>Pseudomonadati</taxon>
        <taxon>Pseudomonadota</taxon>
        <taxon>Alphaproteobacteria</taxon>
        <taxon>Maricaulales</taxon>
        <taxon>Robiginitomaculaceae</taxon>
        <taxon>Hellea</taxon>
    </lineage>
</organism>
<sequence>MILTCPDCATRFKIKPEALGPNGRTVRCSQCKATWFVAAEPDALELIETETQQDIVRQDEAVPAPDTKAPASPAPESKAG</sequence>
<protein>
    <submittedName>
        <fullName evidence="3">Thioredoxin</fullName>
    </submittedName>
</protein>
<dbReference type="AlphaFoldDB" id="A0A7V5U183"/>
<dbReference type="EMBL" id="DROP01000172">
    <property type="protein sequence ID" value="HHI88810.1"/>
    <property type="molecule type" value="Genomic_DNA"/>
</dbReference>
<evidence type="ECO:0000259" key="2">
    <source>
        <dbReference type="Pfam" id="PF13717"/>
    </source>
</evidence>
<proteinExistence type="predicted"/>
<dbReference type="Gene3D" id="2.20.28.160">
    <property type="match status" value="1"/>
</dbReference>
<reference evidence="3" key="1">
    <citation type="journal article" date="2020" name="mSystems">
        <title>Genome- and Community-Level Interaction Insights into Carbon Utilization and Element Cycling Functions of Hydrothermarchaeota in Hydrothermal Sediment.</title>
        <authorList>
            <person name="Zhou Z."/>
            <person name="Liu Y."/>
            <person name="Xu W."/>
            <person name="Pan J."/>
            <person name="Luo Z.H."/>
            <person name="Li M."/>
        </authorList>
    </citation>
    <scope>NUCLEOTIDE SEQUENCE [LARGE SCALE GENOMIC DNA]</scope>
    <source>
        <strain evidence="3">HyVt-538</strain>
    </source>
</reference>
<evidence type="ECO:0000256" key="1">
    <source>
        <dbReference type="SAM" id="MobiDB-lite"/>
    </source>
</evidence>
<name>A0A7V5U183_9PROT</name>
<dbReference type="InterPro" id="IPR011723">
    <property type="entry name" value="Znf/thioredoxin_put"/>
</dbReference>
<comment type="caution">
    <text evidence="3">The sequence shown here is derived from an EMBL/GenBank/DDBJ whole genome shotgun (WGS) entry which is preliminary data.</text>
</comment>
<feature type="non-terminal residue" evidence="3">
    <location>
        <position position="80"/>
    </location>
</feature>
<evidence type="ECO:0000313" key="3">
    <source>
        <dbReference type="EMBL" id="HHI88810.1"/>
    </source>
</evidence>
<accession>A0A7V5U183</accession>
<gene>
    <name evidence="3" type="ORF">ENK01_02555</name>
</gene>
<dbReference type="Proteomes" id="UP000885806">
    <property type="component" value="Unassembled WGS sequence"/>
</dbReference>
<dbReference type="NCBIfam" id="TIGR02098">
    <property type="entry name" value="MJ0042_CXXC"/>
    <property type="match status" value="1"/>
</dbReference>
<feature type="domain" description="Zinc finger/thioredoxin putative" evidence="2">
    <location>
        <begin position="1"/>
        <end position="36"/>
    </location>
</feature>
<feature type="compositionally biased region" description="Low complexity" evidence="1">
    <location>
        <begin position="68"/>
        <end position="80"/>
    </location>
</feature>
<dbReference type="Pfam" id="PF13717">
    <property type="entry name" value="Zn_ribbon_4"/>
    <property type="match status" value="1"/>
</dbReference>
<feature type="region of interest" description="Disordered" evidence="1">
    <location>
        <begin position="56"/>
        <end position="80"/>
    </location>
</feature>